<evidence type="ECO:0000313" key="2">
    <source>
        <dbReference type="Proteomes" id="UP000266841"/>
    </source>
</evidence>
<dbReference type="Proteomes" id="UP000266841">
    <property type="component" value="Unassembled WGS sequence"/>
</dbReference>
<accession>K0TJN0</accession>
<dbReference type="PANTHER" id="PTHR43642">
    <property type="entry name" value="HYBRID SIGNAL TRANSDUCTION HISTIDINE KINASE G"/>
    <property type="match status" value="1"/>
</dbReference>
<dbReference type="OrthoDB" id="56759at2759"/>
<dbReference type="AlphaFoldDB" id="K0TJN0"/>
<dbReference type="PANTHER" id="PTHR43642:SF1">
    <property type="entry name" value="HYBRID SIGNAL TRANSDUCTION HISTIDINE KINASE G"/>
    <property type="match status" value="1"/>
</dbReference>
<reference evidence="1 2" key="1">
    <citation type="journal article" date="2012" name="Genome Biol.">
        <title>Genome and low-iron response of an oceanic diatom adapted to chronic iron limitation.</title>
        <authorList>
            <person name="Lommer M."/>
            <person name="Specht M."/>
            <person name="Roy A.S."/>
            <person name="Kraemer L."/>
            <person name="Andreson R."/>
            <person name="Gutowska M.A."/>
            <person name="Wolf J."/>
            <person name="Bergner S.V."/>
            <person name="Schilhabel M.B."/>
            <person name="Klostermeier U.C."/>
            <person name="Beiko R.G."/>
            <person name="Rosenstiel P."/>
            <person name="Hippler M."/>
            <person name="Laroche J."/>
        </authorList>
    </citation>
    <scope>NUCLEOTIDE SEQUENCE [LARGE SCALE GENOMIC DNA]</scope>
    <source>
        <strain evidence="1 2">CCMP1005</strain>
    </source>
</reference>
<protein>
    <submittedName>
        <fullName evidence="1">Uncharacterized protein</fullName>
    </submittedName>
</protein>
<keyword evidence="2" id="KW-1185">Reference proteome</keyword>
<comment type="caution">
    <text evidence="1">The sequence shown here is derived from an EMBL/GenBank/DDBJ whole genome shotgun (WGS) entry which is preliminary data.</text>
</comment>
<proteinExistence type="predicted"/>
<dbReference type="InterPro" id="IPR053159">
    <property type="entry name" value="Hybrid_Histidine_Kinase"/>
</dbReference>
<evidence type="ECO:0000313" key="1">
    <source>
        <dbReference type="EMBL" id="EJK77880.1"/>
    </source>
</evidence>
<dbReference type="EMBL" id="AGNL01000301">
    <property type="protein sequence ID" value="EJK77880.1"/>
    <property type="molecule type" value="Genomic_DNA"/>
</dbReference>
<organism evidence="1 2">
    <name type="scientific">Thalassiosira oceanica</name>
    <name type="common">Marine diatom</name>
    <dbReference type="NCBI Taxonomy" id="159749"/>
    <lineage>
        <taxon>Eukaryota</taxon>
        <taxon>Sar</taxon>
        <taxon>Stramenopiles</taxon>
        <taxon>Ochrophyta</taxon>
        <taxon>Bacillariophyta</taxon>
        <taxon>Coscinodiscophyceae</taxon>
        <taxon>Thalassiosirophycidae</taxon>
        <taxon>Thalassiosirales</taxon>
        <taxon>Thalassiosiraceae</taxon>
        <taxon>Thalassiosira</taxon>
    </lineage>
</organism>
<name>K0TJN0_THAOC</name>
<gene>
    <name evidence="1" type="ORF">THAOC_00256</name>
</gene>
<dbReference type="eggNOG" id="ENOG502SDA5">
    <property type="taxonomic scope" value="Eukaryota"/>
</dbReference>
<sequence length="703" mass="77699">MAARPCPLPWQFPPLPYGNFLKEIMTEVSSGSSGRQSSKGMHGAANDGEVLHSTLAQDELSGAASSIIINIMQRQIPEDVESMSDNKSGFETGTGCAEGRDDVTIESTQKDTLGLRYADVPKRGGVVQDTDFSVAEISEITDPTAMVPCMQIDVPRPMDITLSTVIDIEVGSLPNSAEVLTDAKRKAYARTNLQAGIQALEKEEYDRAAAHFATGRKHLGENGWKVDKAIMLELCSEGAKAYYKTGDIDVMNELIGDILRRDIPLKEKFIAYEYKMLAEQAEGNYNESISLGLDVLRQLGLSAPKNKKFSTLEVLVGYLRTNRALGKRTAEELLCLPKMTDEAQPTMFVMLVFMMVRETLNNGISASSIDAFVSYGVILCGVFRETRRGRELAKAGELLLASSVLPERQSRVAFASQGLVYHWSMPLRDTLAPLLEGHRVGIEYADIESTGLNLSFYVDHTFYSGCCLEGEEVSRMIQLHIGLQNDARTVTTSKSQTNYISSELLVQNYLLAVKKLRGIETLKAYVYTLLLELSVFFGEWEEGMAILQKTDDVRTALLGSFGEVRFTISEALISIKAAQISSSTMSSFKWSRRAWKSLNLVRGWSKKGNVNVHHSMYLLNAEFAALRGKKRMAGNCFTSAIGIARNRAFLQDLALSHELASGFYQKIGDDSNKEFHLQQAVKCYSEWGATSKVDQLVNLKTAA</sequence>